<gene>
    <name evidence="1" type="ORF">TSUD_380310</name>
</gene>
<name>A0A2Z6PP53_TRISU</name>
<protein>
    <submittedName>
        <fullName evidence="1">Uncharacterized protein</fullName>
    </submittedName>
</protein>
<keyword evidence="2" id="KW-1185">Reference proteome</keyword>
<sequence>MHGGDPDSLPVPCDTNNSYGRVQILTKWNTKSDGSIECAPKELGGCGRCVMELKCILTNERIFDLIAKACHMINTVFQY</sequence>
<dbReference type="EMBL" id="DF974337">
    <property type="protein sequence ID" value="GAU47677.1"/>
    <property type="molecule type" value="Genomic_DNA"/>
</dbReference>
<dbReference type="OrthoDB" id="1667110at2759"/>
<evidence type="ECO:0000313" key="2">
    <source>
        <dbReference type="Proteomes" id="UP000242715"/>
    </source>
</evidence>
<accession>A0A2Z6PP53</accession>
<organism evidence="1 2">
    <name type="scientific">Trifolium subterraneum</name>
    <name type="common">Subterranean clover</name>
    <dbReference type="NCBI Taxonomy" id="3900"/>
    <lineage>
        <taxon>Eukaryota</taxon>
        <taxon>Viridiplantae</taxon>
        <taxon>Streptophyta</taxon>
        <taxon>Embryophyta</taxon>
        <taxon>Tracheophyta</taxon>
        <taxon>Spermatophyta</taxon>
        <taxon>Magnoliopsida</taxon>
        <taxon>eudicotyledons</taxon>
        <taxon>Gunneridae</taxon>
        <taxon>Pentapetalae</taxon>
        <taxon>rosids</taxon>
        <taxon>fabids</taxon>
        <taxon>Fabales</taxon>
        <taxon>Fabaceae</taxon>
        <taxon>Papilionoideae</taxon>
        <taxon>50 kb inversion clade</taxon>
        <taxon>NPAAA clade</taxon>
        <taxon>Hologalegina</taxon>
        <taxon>IRL clade</taxon>
        <taxon>Trifolieae</taxon>
        <taxon>Trifolium</taxon>
    </lineage>
</organism>
<proteinExistence type="predicted"/>
<dbReference type="Proteomes" id="UP000242715">
    <property type="component" value="Unassembled WGS sequence"/>
</dbReference>
<dbReference type="AlphaFoldDB" id="A0A2Z6PP53"/>
<reference evidence="2" key="1">
    <citation type="journal article" date="2017" name="Front. Plant Sci.">
        <title>Climate Clever Clovers: New Paradigm to Reduce the Environmental Footprint of Ruminants by Breeding Low Methanogenic Forages Utilizing Haplotype Variation.</title>
        <authorList>
            <person name="Kaur P."/>
            <person name="Appels R."/>
            <person name="Bayer P.E."/>
            <person name="Keeble-Gagnere G."/>
            <person name="Wang J."/>
            <person name="Hirakawa H."/>
            <person name="Shirasawa K."/>
            <person name="Vercoe P."/>
            <person name="Stefanova K."/>
            <person name="Durmic Z."/>
            <person name="Nichols P."/>
            <person name="Revell C."/>
            <person name="Isobe S.N."/>
            <person name="Edwards D."/>
            <person name="Erskine W."/>
        </authorList>
    </citation>
    <scope>NUCLEOTIDE SEQUENCE [LARGE SCALE GENOMIC DNA]</scope>
    <source>
        <strain evidence="2">cv. Daliak</strain>
    </source>
</reference>
<evidence type="ECO:0000313" key="1">
    <source>
        <dbReference type="EMBL" id="GAU47677.1"/>
    </source>
</evidence>